<organism evidence="1 2">
    <name type="scientific">Dactylosporangium maewongense</name>
    <dbReference type="NCBI Taxonomy" id="634393"/>
    <lineage>
        <taxon>Bacteria</taxon>
        <taxon>Bacillati</taxon>
        <taxon>Actinomycetota</taxon>
        <taxon>Actinomycetes</taxon>
        <taxon>Micromonosporales</taxon>
        <taxon>Micromonosporaceae</taxon>
        <taxon>Dactylosporangium</taxon>
    </lineage>
</organism>
<proteinExistence type="predicted"/>
<name>A0ABN2BHQ6_9ACTN</name>
<dbReference type="Proteomes" id="UP001501470">
    <property type="component" value="Unassembled WGS sequence"/>
</dbReference>
<gene>
    <name evidence="1" type="ORF">GCM10009827_070320</name>
</gene>
<reference evidence="1 2" key="1">
    <citation type="journal article" date="2019" name="Int. J. Syst. Evol. Microbiol.">
        <title>The Global Catalogue of Microorganisms (GCM) 10K type strain sequencing project: providing services to taxonomists for standard genome sequencing and annotation.</title>
        <authorList>
            <consortium name="The Broad Institute Genomics Platform"/>
            <consortium name="The Broad Institute Genome Sequencing Center for Infectious Disease"/>
            <person name="Wu L."/>
            <person name="Ma J."/>
        </authorList>
    </citation>
    <scope>NUCLEOTIDE SEQUENCE [LARGE SCALE GENOMIC DNA]</scope>
    <source>
        <strain evidence="1 2">JCM 15933</strain>
    </source>
</reference>
<protein>
    <submittedName>
        <fullName evidence="1">Uncharacterized protein</fullName>
    </submittedName>
</protein>
<dbReference type="EMBL" id="BAAAQD010000016">
    <property type="protein sequence ID" value="GAA1540860.1"/>
    <property type="molecule type" value="Genomic_DNA"/>
</dbReference>
<accession>A0ABN2BHQ6</accession>
<keyword evidence="2" id="KW-1185">Reference proteome</keyword>
<evidence type="ECO:0000313" key="1">
    <source>
        <dbReference type="EMBL" id="GAA1540860.1"/>
    </source>
</evidence>
<sequence>MTGIGATDAATGMFLPVTFKVHRWFRGGSAESVTVGLPNPTGGVSLEVAPFGIGSRLMVSGEPRFGGPPLTDPVAWACGFTRWHDAVDAEVWQQSFN</sequence>
<comment type="caution">
    <text evidence="1">The sequence shown here is derived from an EMBL/GenBank/DDBJ whole genome shotgun (WGS) entry which is preliminary data.</text>
</comment>
<evidence type="ECO:0000313" key="2">
    <source>
        <dbReference type="Proteomes" id="UP001501470"/>
    </source>
</evidence>